<dbReference type="PRINTS" id="PR00473">
    <property type="entry name" value="GALCTOKINASE"/>
</dbReference>
<dbReference type="InterPro" id="IPR019741">
    <property type="entry name" value="Galactokinase_CS"/>
</dbReference>
<dbReference type="GO" id="GO:0005524">
    <property type="term" value="F:ATP binding"/>
    <property type="evidence" value="ECO:0007669"/>
    <property type="project" value="UniProtKB-UniRule"/>
</dbReference>
<accession>A0A4P6P6J4</accession>
<keyword evidence="7 11" id="KW-0067">ATP-binding</keyword>
<dbReference type="InterPro" id="IPR006206">
    <property type="entry name" value="Mevalonate/galactokinase"/>
</dbReference>
<comment type="similarity">
    <text evidence="1 11">Belongs to the GHMP kinase family. GalK subfamily.</text>
</comment>
<dbReference type="RefSeq" id="WP_130599881.1">
    <property type="nucleotide sequence ID" value="NZ_CP034759.1"/>
</dbReference>
<dbReference type="UniPathway" id="UPA00214"/>
<keyword evidence="8 11" id="KW-0460">Magnesium</keyword>
<dbReference type="Pfam" id="PF00288">
    <property type="entry name" value="GHMP_kinases_N"/>
    <property type="match status" value="1"/>
</dbReference>
<dbReference type="OrthoDB" id="250531at2"/>
<dbReference type="KEGG" id="lsd:EMK97_04675"/>
<keyword evidence="2 11" id="KW-0963">Cytoplasm</keyword>
<dbReference type="InterPro" id="IPR000705">
    <property type="entry name" value="Galactokinase"/>
</dbReference>
<evidence type="ECO:0000256" key="8">
    <source>
        <dbReference type="ARBA" id="ARBA00022842"/>
    </source>
</evidence>
<evidence type="ECO:0000256" key="6">
    <source>
        <dbReference type="ARBA" id="ARBA00022777"/>
    </source>
</evidence>
<dbReference type="AlphaFoldDB" id="A0A4P6P6J4"/>
<comment type="function">
    <text evidence="11">Catalyzes the transfer of the gamma-phosphate of ATP to D-galactose to form alpha-D-galactose-1-phosphate (Gal-1-P).</text>
</comment>
<dbReference type="GO" id="GO:0005829">
    <property type="term" value="C:cytosol"/>
    <property type="evidence" value="ECO:0007669"/>
    <property type="project" value="TreeGrafter"/>
</dbReference>
<dbReference type="SUPFAM" id="SSF54211">
    <property type="entry name" value="Ribosomal protein S5 domain 2-like"/>
    <property type="match status" value="1"/>
</dbReference>
<dbReference type="SUPFAM" id="SSF55060">
    <property type="entry name" value="GHMP Kinase, C-terminal domain"/>
    <property type="match status" value="1"/>
</dbReference>
<feature type="site" description="Transition state stabilizer" evidence="11">
    <location>
        <position position="28"/>
    </location>
</feature>
<name>A0A4P6P6J4_9GAMM</name>
<dbReference type="PROSITE" id="PS00627">
    <property type="entry name" value="GHMP_KINASES_ATP"/>
    <property type="match status" value="1"/>
</dbReference>
<dbReference type="GO" id="GO:0004335">
    <property type="term" value="F:galactokinase activity"/>
    <property type="evidence" value="ECO:0007669"/>
    <property type="project" value="UniProtKB-UniRule"/>
</dbReference>
<keyword evidence="4 11" id="KW-0479">Metal-binding</keyword>
<dbReference type="EMBL" id="CP034759">
    <property type="protein sequence ID" value="QBG35067.1"/>
    <property type="molecule type" value="Genomic_DNA"/>
</dbReference>
<evidence type="ECO:0000256" key="4">
    <source>
        <dbReference type="ARBA" id="ARBA00022723"/>
    </source>
</evidence>
<dbReference type="InterPro" id="IPR022963">
    <property type="entry name" value="Galactokinase_bac"/>
</dbReference>
<evidence type="ECO:0000259" key="13">
    <source>
        <dbReference type="Pfam" id="PF00288"/>
    </source>
</evidence>
<evidence type="ECO:0000313" key="17">
    <source>
        <dbReference type="Proteomes" id="UP000290244"/>
    </source>
</evidence>
<feature type="binding site" evidence="11">
    <location>
        <position position="161"/>
    </location>
    <ligand>
        <name>Mg(2+)</name>
        <dbReference type="ChEBI" id="CHEBI:18420"/>
    </ligand>
</feature>
<dbReference type="FunFam" id="3.30.230.10:FF:000017">
    <property type="entry name" value="Galactokinase"/>
    <property type="match status" value="1"/>
</dbReference>
<dbReference type="Gene3D" id="3.30.230.10">
    <property type="match status" value="1"/>
</dbReference>
<keyword evidence="6 11" id="KW-0418">Kinase</keyword>
<evidence type="ECO:0000256" key="9">
    <source>
        <dbReference type="ARBA" id="ARBA00023144"/>
    </source>
</evidence>
<dbReference type="InterPro" id="IPR013750">
    <property type="entry name" value="GHMP_kinase_C_dom"/>
</dbReference>
<feature type="binding site" evidence="11">
    <location>
        <begin position="123"/>
        <end position="129"/>
    </location>
    <ligand>
        <name>ATP</name>
        <dbReference type="ChEBI" id="CHEBI:30616"/>
    </ligand>
</feature>
<dbReference type="GO" id="GO:0000287">
    <property type="term" value="F:magnesium ion binding"/>
    <property type="evidence" value="ECO:0007669"/>
    <property type="project" value="UniProtKB-UniRule"/>
</dbReference>
<feature type="binding site" evidence="11">
    <location>
        <position position="222"/>
    </location>
    <ligand>
        <name>substrate</name>
    </ligand>
</feature>
<comment type="caution">
    <text evidence="11">Lacks conserved residue(s) required for the propagation of feature annotation.</text>
</comment>
<comment type="catalytic activity">
    <reaction evidence="11">
        <text>alpha-D-galactose + ATP = alpha-D-galactose 1-phosphate + ADP + H(+)</text>
        <dbReference type="Rhea" id="RHEA:13553"/>
        <dbReference type="ChEBI" id="CHEBI:15378"/>
        <dbReference type="ChEBI" id="CHEBI:28061"/>
        <dbReference type="ChEBI" id="CHEBI:30616"/>
        <dbReference type="ChEBI" id="CHEBI:58336"/>
        <dbReference type="ChEBI" id="CHEBI:456216"/>
        <dbReference type="EC" id="2.7.1.6"/>
    </reaction>
</comment>
<dbReference type="PIRSF" id="PIRSF000530">
    <property type="entry name" value="Galactokinase"/>
    <property type="match status" value="1"/>
</dbReference>
<keyword evidence="9 11" id="KW-0299">Galactose metabolism</keyword>
<dbReference type="NCBIfam" id="TIGR00131">
    <property type="entry name" value="gal_kin"/>
    <property type="match status" value="1"/>
</dbReference>
<feature type="domain" description="GHMP kinase C-terminal" evidence="14">
    <location>
        <begin position="280"/>
        <end position="362"/>
    </location>
</feature>
<dbReference type="Pfam" id="PF08544">
    <property type="entry name" value="GHMP_kinases_C"/>
    <property type="match status" value="1"/>
</dbReference>
<proteinExistence type="inferred from homology"/>
<dbReference type="InterPro" id="IPR014721">
    <property type="entry name" value="Ribsml_uS5_D2-typ_fold_subgr"/>
</dbReference>
<dbReference type="PROSITE" id="PS00106">
    <property type="entry name" value="GALACTOKINASE"/>
    <property type="match status" value="1"/>
</dbReference>
<dbReference type="FunFam" id="3.30.70.890:FF:000001">
    <property type="entry name" value="Galactokinase"/>
    <property type="match status" value="1"/>
</dbReference>
<evidence type="ECO:0000256" key="2">
    <source>
        <dbReference type="ARBA" id="ARBA00022490"/>
    </source>
</evidence>
<dbReference type="InterPro" id="IPR036554">
    <property type="entry name" value="GHMP_kinase_C_sf"/>
</dbReference>
<keyword evidence="3 11" id="KW-0808">Transferase</keyword>
<comment type="subcellular location">
    <subcellularLocation>
        <location evidence="11">Cytoplasm</location>
    </subcellularLocation>
</comment>
<evidence type="ECO:0000313" key="16">
    <source>
        <dbReference type="EMBL" id="QBG35067.1"/>
    </source>
</evidence>
<dbReference type="InterPro" id="IPR006204">
    <property type="entry name" value="GHMP_kinase_N_dom"/>
</dbReference>
<feature type="binding site" evidence="11">
    <location>
        <position position="129"/>
    </location>
    <ligand>
        <name>Mg(2+)</name>
        <dbReference type="ChEBI" id="CHEBI:18420"/>
    </ligand>
</feature>
<evidence type="ECO:0000256" key="3">
    <source>
        <dbReference type="ARBA" id="ARBA00022679"/>
    </source>
</evidence>
<dbReference type="Gene3D" id="3.30.70.890">
    <property type="entry name" value="GHMP kinase, C-terminal domain"/>
    <property type="match status" value="1"/>
</dbReference>
<dbReference type="InterPro" id="IPR020568">
    <property type="entry name" value="Ribosomal_Su5_D2-typ_SF"/>
</dbReference>
<evidence type="ECO:0000256" key="12">
    <source>
        <dbReference type="NCBIfam" id="TIGR00131"/>
    </source>
</evidence>
<dbReference type="PRINTS" id="PR00959">
    <property type="entry name" value="MEVGALKINASE"/>
</dbReference>
<dbReference type="GO" id="GO:0006012">
    <property type="term" value="P:galactose metabolic process"/>
    <property type="evidence" value="ECO:0007669"/>
    <property type="project" value="UniProtKB-UniRule"/>
</dbReference>
<evidence type="ECO:0000256" key="10">
    <source>
        <dbReference type="ARBA" id="ARBA00023277"/>
    </source>
</evidence>
<dbReference type="Pfam" id="PF10509">
    <property type="entry name" value="GalKase_gal_bdg"/>
    <property type="match status" value="1"/>
</dbReference>
<dbReference type="Proteomes" id="UP000290244">
    <property type="component" value="Chromosome"/>
</dbReference>
<evidence type="ECO:0000259" key="14">
    <source>
        <dbReference type="Pfam" id="PF08544"/>
    </source>
</evidence>
<organism evidence="16 17">
    <name type="scientific">Litorilituus sediminis</name>
    <dbReference type="NCBI Taxonomy" id="718192"/>
    <lineage>
        <taxon>Bacteria</taxon>
        <taxon>Pseudomonadati</taxon>
        <taxon>Pseudomonadota</taxon>
        <taxon>Gammaproteobacteria</taxon>
        <taxon>Alteromonadales</taxon>
        <taxon>Colwelliaceae</taxon>
        <taxon>Litorilituus</taxon>
    </lineage>
</organism>
<protein>
    <recommendedName>
        <fullName evidence="11 12">Galactokinase</fullName>
        <ecNumber evidence="11 12">2.7.1.6</ecNumber>
    </recommendedName>
    <alternativeName>
        <fullName evidence="11">Galactose kinase</fullName>
    </alternativeName>
</protein>
<dbReference type="InterPro" id="IPR019539">
    <property type="entry name" value="GalKase_N"/>
</dbReference>
<dbReference type="HAMAP" id="MF_00246">
    <property type="entry name" value="Galactokinase"/>
    <property type="match status" value="1"/>
</dbReference>
<evidence type="ECO:0000256" key="7">
    <source>
        <dbReference type="ARBA" id="ARBA00022840"/>
    </source>
</evidence>
<keyword evidence="17" id="KW-1185">Reference proteome</keyword>
<dbReference type="NCBIfam" id="NF003705">
    <property type="entry name" value="PRK05322.1"/>
    <property type="match status" value="1"/>
</dbReference>
<feature type="domain" description="GHMP kinase N-terminal" evidence="13">
    <location>
        <begin position="93"/>
        <end position="181"/>
    </location>
</feature>
<evidence type="ECO:0000256" key="5">
    <source>
        <dbReference type="ARBA" id="ARBA00022741"/>
    </source>
</evidence>
<feature type="active site" description="Proton acceptor" evidence="11">
    <location>
        <position position="173"/>
    </location>
</feature>
<sequence length="384" mass="41789">MQASKTLYSHFRQYFDQEAKVSAYAPGRVNLIGDHTDYNQGFVLPAAINFGTHVLACKRQDSLINVVALDINEQSVCFDLNDIQYDTRFTWSNYVRGVLLELKSMGFAIQGADILISGDVPQGAGLSSSASLEIALISAFAKLNQFELSGVDAALTGQKVENNFVGCNCGIMDQLISALGKKSYAMMLDCRSLTYDYAKLPDDMAIMIVNSNVKRELVDSEYNTRRAQCEQVAAFCHKSALRDVNLAELAAAKTALDAINPELYQRAHHVISENERTQLALSALNENDMKSLSALMAQSHLSLKEDFAVTTPELDYLVELLSDVLGESGGARMTGGGFGGCVVAILPKGMVDKAKQVIAQNYQQHTGLMADIYLCSAEQGAFAC</sequence>
<reference evidence="16 17" key="1">
    <citation type="submission" date="2018-12" db="EMBL/GenBank/DDBJ databases">
        <title>Complete genome of Litorilituus sediminis.</title>
        <authorList>
            <person name="Liu A."/>
            <person name="Rong J."/>
        </authorList>
    </citation>
    <scope>NUCLEOTIDE SEQUENCE [LARGE SCALE GENOMIC DNA]</scope>
    <source>
        <strain evidence="16 17">JCM 17549</strain>
    </source>
</reference>
<keyword evidence="10 11" id="KW-0119">Carbohydrate metabolism</keyword>
<dbReference type="EC" id="2.7.1.6" evidence="11 12"/>
<dbReference type="InterPro" id="IPR006203">
    <property type="entry name" value="GHMP_knse_ATP-bd_CS"/>
</dbReference>
<evidence type="ECO:0000256" key="11">
    <source>
        <dbReference type="HAMAP-Rule" id="MF_00246"/>
    </source>
</evidence>
<keyword evidence="5 11" id="KW-0547">Nucleotide-binding</keyword>
<comment type="pathway">
    <text evidence="11">Carbohydrate metabolism; galactose metabolism.</text>
</comment>
<dbReference type="NCBIfam" id="NF003472">
    <property type="entry name" value="PRK05101.1"/>
    <property type="match status" value="1"/>
</dbReference>
<gene>
    <name evidence="11" type="primary">galK</name>
    <name evidence="16" type="ORF">EMK97_04675</name>
</gene>
<feature type="domain" description="Galactokinase N-terminal" evidence="15">
    <location>
        <begin position="10"/>
        <end position="56"/>
    </location>
</feature>
<dbReference type="PANTHER" id="PTHR10457">
    <property type="entry name" value="MEVALONATE KINASE/GALACTOKINASE"/>
    <property type="match status" value="1"/>
</dbReference>
<dbReference type="PANTHER" id="PTHR10457:SF7">
    <property type="entry name" value="GALACTOKINASE-RELATED"/>
    <property type="match status" value="1"/>
</dbReference>
<evidence type="ECO:0000256" key="1">
    <source>
        <dbReference type="ARBA" id="ARBA00006566"/>
    </source>
</evidence>
<evidence type="ECO:0000259" key="15">
    <source>
        <dbReference type="Pfam" id="PF10509"/>
    </source>
</evidence>